<comment type="caution">
    <text evidence="1">The sequence shown here is derived from an EMBL/GenBank/DDBJ whole genome shotgun (WGS) entry which is preliminary data.</text>
</comment>
<evidence type="ECO:0000313" key="1">
    <source>
        <dbReference type="EMBL" id="MEM0541962.1"/>
    </source>
</evidence>
<proteinExistence type="predicted"/>
<dbReference type="Proteomes" id="UP001460072">
    <property type="component" value="Unassembled WGS sequence"/>
</dbReference>
<dbReference type="EMBL" id="JBCGDO010000004">
    <property type="protein sequence ID" value="MEM0541962.1"/>
    <property type="molecule type" value="Genomic_DNA"/>
</dbReference>
<organism evidence="1 2">
    <name type="scientific">Flavobacterium aureirubrum</name>
    <dbReference type="NCBI Taxonomy" id="3133147"/>
    <lineage>
        <taxon>Bacteria</taxon>
        <taxon>Pseudomonadati</taxon>
        <taxon>Bacteroidota</taxon>
        <taxon>Flavobacteriia</taxon>
        <taxon>Flavobacteriales</taxon>
        <taxon>Flavobacteriaceae</taxon>
        <taxon>Flavobacterium</taxon>
    </lineage>
</organism>
<dbReference type="SUPFAM" id="SSF51161">
    <property type="entry name" value="Trimeric LpxA-like enzymes"/>
    <property type="match status" value="1"/>
</dbReference>
<keyword evidence="2" id="KW-1185">Reference proteome</keyword>
<dbReference type="Gene3D" id="2.160.10.10">
    <property type="entry name" value="Hexapeptide repeat proteins"/>
    <property type="match status" value="2"/>
</dbReference>
<evidence type="ECO:0000313" key="2">
    <source>
        <dbReference type="Proteomes" id="UP001460072"/>
    </source>
</evidence>
<name>A0ABU9N2L9_9FLAO</name>
<protein>
    <submittedName>
        <fullName evidence="1">Uncharacterized protein</fullName>
    </submittedName>
</protein>
<dbReference type="InterPro" id="IPR011004">
    <property type="entry name" value="Trimer_LpxA-like_sf"/>
</dbReference>
<sequence length="266" mass="29794">MMYKNIDAEEIYIGKNTIIEPSAKIRGVNGKAKKINIGDNCYIGENVQILCDDFALGDYSKLQHDTNIHGYLPCHIGHNAWIGQFTIIDSIGGTTIGNNCGIGAHSQIWSHIKYGDTLEGCRFLSEKPMIIGNDVWFVGHCIVSPIIAEDKSMAMVGSVVTKNMNFNEIYAGSPAKSISDKVGFQFEKVSIEDKLARMKSYLNQWDRGCKNIIVVADNAEIDFSNRDFSYFNVADRTYTKRGSENEISFMKFLLPSRAKFTPIYTL</sequence>
<dbReference type="InterPro" id="IPR051159">
    <property type="entry name" value="Hexapeptide_acetyltransf"/>
</dbReference>
<accession>A0ABU9N2L9</accession>
<gene>
    <name evidence="1" type="ORF">WFZ85_05010</name>
</gene>
<reference evidence="1 2" key="1">
    <citation type="submission" date="2024-03" db="EMBL/GenBank/DDBJ databases">
        <title>Two novel species of the genus Flavobacterium exhibiting potentially degradation of complex polysaccharides.</title>
        <authorList>
            <person name="Lian X."/>
        </authorList>
    </citation>
    <scope>NUCLEOTIDE SEQUENCE [LARGE SCALE GENOMIC DNA]</scope>
    <source>
        <strain evidence="2">j3</strain>
    </source>
</reference>
<dbReference type="PANTHER" id="PTHR23416">
    <property type="entry name" value="SIALIC ACID SYNTHASE-RELATED"/>
    <property type="match status" value="1"/>
</dbReference>
<dbReference type="RefSeq" id="WP_342695183.1">
    <property type="nucleotide sequence ID" value="NZ_JBCGDO010000004.1"/>
</dbReference>